<keyword evidence="8" id="KW-1185">Reference proteome</keyword>
<feature type="domain" description="NodB homology" evidence="6">
    <location>
        <begin position="27"/>
        <end position="260"/>
    </location>
</feature>
<gene>
    <name evidence="7" type="ORF">HNQ67_001685</name>
</gene>
<evidence type="ECO:0000256" key="1">
    <source>
        <dbReference type="ARBA" id="ARBA00003236"/>
    </source>
</evidence>
<dbReference type="InterPro" id="IPR051398">
    <property type="entry name" value="Polysacch_Deacetylase"/>
</dbReference>
<dbReference type="Proteomes" id="UP000566663">
    <property type="component" value="Unassembled WGS sequence"/>
</dbReference>
<dbReference type="GO" id="GO:0016810">
    <property type="term" value="F:hydrolase activity, acting on carbon-nitrogen (but not peptide) bonds"/>
    <property type="evidence" value="ECO:0007669"/>
    <property type="project" value="InterPro"/>
</dbReference>
<dbReference type="EMBL" id="JACHFZ010000003">
    <property type="protein sequence ID" value="MBB5292165.1"/>
    <property type="molecule type" value="Genomic_DNA"/>
</dbReference>
<comment type="similarity">
    <text evidence="2">Belongs to the polysaccharide deacetylase family.</text>
</comment>
<reference evidence="7 8" key="1">
    <citation type="submission" date="2020-08" db="EMBL/GenBank/DDBJ databases">
        <title>Genomic Encyclopedia of Type Strains, Phase IV (KMG-IV): sequencing the most valuable type-strain genomes for metagenomic binning, comparative biology and taxonomic classification.</title>
        <authorList>
            <person name="Goeker M."/>
        </authorList>
    </citation>
    <scope>NUCLEOTIDE SEQUENCE [LARGE SCALE GENOMIC DNA]</scope>
    <source>
        <strain evidence="7 8">DSM 25335</strain>
    </source>
</reference>
<dbReference type="InterPro" id="IPR011330">
    <property type="entry name" value="Glyco_hydro/deAcase_b/a-brl"/>
</dbReference>
<evidence type="ECO:0000256" key="2">
    <source>
        <dbReference type="ARBA" id="ARBA00010973"/>
    </source>
</evidence>
<dbReference type="AlphaFoldDB" id="A0A7W8I037"/>
<evidence type="ECO:0000313" key="7">
    <source>
        <dbReference type="EMBL" id="MBB5292165.1"/>
    </source>
</evidence>
<evidence type="ECO:0000256" key="3">
    <source>
        <dbReference type="ARBA" id="ARBA00020071"/>
    </source>
</evidence>
<proteinExistence type="inferred from homology"/>
<dbReference type="RefSeq" id="WP_183254339.1">
    <property type="nucleotide sequence ID" value="NZ_BAAAFF010000002.1"/>
</dbReference>
<dbReference type="InterPro" id="IPR002509">
    <property type="entry name" value="NODB_dom"/>
</dbReference>
<dbReference type="PANTHER" id="PTHR34216:SF11">
    <property type="entry name" value="CHITOOLIGOSACCHARIDE DEACETYLASE"/>
    <property type="match status" value="1"/>
</dbReference>
<dbReference type="PROSITE" id="PS51677">
    <property type="entry name" value="NODB"/>
    <property type="match status" value="1"/>
</dbReference>
<accession>A0A7W8I037</accession>
<comment type="function">
    <text evidence="1">Is involved in generating a small heat-stable compound (Nod), an acylated oligomer of N-acetylglucosamine, that stimulates mitosis in various plant protoplasts.</text>
</comment>
<dbReference type="CDD" id="cd10967">
    <property type="entry name" value="CE4_GLA_like_6s"/>
    <property type="match status" value="1"/>
</dbReference>
<evidence type="ECO:0000256" key="5">
    <source>
        <dbReference type="ARBA" id="ARBA00032976"/>
    </source>
</evidence>
<keyword evidence="4" id="KW-0732">Signal</keyword>
<protein>
    <recommendedName>
        <fullName evidence="3">Chitooligosaccharide deacetylase</fullName>
    </recommendedName>
    <alternativeName>
        <fullName evidence="5">Nodulation protein B</fullName>
    </alternativeName>
</protein>
<dbReference type="Pfam" id="PF01522">
    <property type="entry name" value="Polysacc_deac_1"/>
    <property type="match status" value="1"/>
</dbReference>
<sequence>MKQIDQMRRRAARYLAVEAVEIAPAKGVFSLSFDDFPATAWTEAGPVLAAHGVRATYYVCGGLAGGLNMDRDQYRVEHLQALHAAGHEVGCHTFGHTSALRMDREALRLSLDANAAWVSERLDGYRMTTFAWPFGDATVGAKGVVRQRFAMARGVRDGVNGGREDRALIKSIGLERRRLPGYDLEALMVEAAERRGWLTAYGHDVNDRPTDYGCTPDDLDRVLRLAKAAGLEVLPVSEGWGVVTHNPLIPAKAGTQFCPA</sequence>
<dbReference type="SUPFAM" id="SSF88713">
    <property type="entry name" value="Glycoside hydrolase/deacetylase"/>
    <property type="match status" value="1"/>
</dbReference>
<dbReference type="PANTHER" id="PTHR34216">
    <property type="match status" value="1"/>
</dbReference>
<evidence type="ECO:0000259" key="6">
    <source>
        <dbReference type="PROSITE" id="PS51677"/>
    </source>
</evidence>
<comment type="caution">
    <text evidence="7">The sequence shown here is derived from an EMBL/GenBank/DDBJ whole genome shotgun (WGS) entry which is preliminary data.</text>
</comment>
<dbReference type="GO" id="GO:0005975">
    <property type="term" value="P:carbohydrate metabolic process"/>
    <property type="evidence" value="ECO:0007669"/>
    <property type="project" value="InterPro"/>
</dbReference>
<evidence type="ECO:0000313" key="8">
    <source>
        <dbReference type="Proteomes" id="UP000566663"/>
    </source>
</evidence>
<dbReference type="Gene3D" id="3.20.20.370">
    <property type="entry name" value="Glycoside hydrolase/deacetylase"/>
    <property type="match status" value="1"/>
</dbReference>
<name>A0A7W8I037_9CAUL</name>
<evidence type="ECO:0000256" key="4">
    <source>
        <dbReference type="ARBA" id="ARBA00022729"/>
    </source>
</evidence>
<organism evidence="7 8">
    <name type="scientific">Brevundimonas basaltis</name>
    <dbReference type="NCBI Taxonomy" id="472166"/>
    <lineage>
        <taxon>Bacteria</taxon>
        <taxon>Pseudomonadati</taxon>
        <taxon>Pseudomonadota</taxon>
        <taxon>Alphaproteobacteria</taxon>
        <taxon>Caulobacterales</taxon>
        <taxon>Caulobacteraceae</taxon>
        <taxon>Brevundimonas</taxon>
    </lineage>
</organism>